<proteinExistence type="predicted"/>
<feature type="transmembrane region" description="Helical" evidence="1">
    <location>
        <begin position="346"/>
        <end position="372"/>
    </location>
</feature>
<keyword evidence="1" id="KW-1133">Transmembrane helix</keyword>
<evidence type="ECO:0000313" key="2">
    <source>
        <dbReference type="EMBL" id="OIR04352.1"/>
    </source>
</evidence>
<accession>A0A1J5SK02</accession>
<dbReference type="EMBL" id="MLJW01000058">
    <property type="protein sequence ID" value="OIR04352.1"/>
    <property type="molecule type" value="Genomic_DNA"/>
</dbReference>
<feature type="transmembrane region" description="Helical" evidence="1">
    <location>
        <begin position="270"/>
        <end position="294"/>
    </location>
</feature>
<gene>
    <name evidence="2" type="primary">mlaE_10</name>
    <name evidence="2" type="ORF">GALL_135520</name>
</gene>
<feature type="transmembrane region" description="Helical" evidence="1">
    <location>
        <begin position="314"/>
        <end position="334"/>
    </location>
</feature>
<sequence length="374" mass="39054">MSGPTTSRSASATLRPLGDRLELALGGEWRITGDVPRWTPPDSAGKPAALSCRVDEGLFWDSSLVFYLSTARAWCTANQVAFETAGLPANLLTLLGQLDSAGPAPTKERGVGILSLVGLGAQDLGAQFTGLAHFVGECSISAVRLVRNPRLFRWKDCLDEMQQCGAMALPIVSLVSFLVGVTLAYTAAIILRLFGGDIWVADLIGLSVTREMGAVMTGVVLAGRTGAAYAAHLGNMKANEEIDALSTLGVEPVDFLVVPRMVALALMTPLLALYANLLGILGGMIIALGILSIPPTAYWVELVSIVDLSDVTTGLIKASVFGLIIGMSGCLRGLQADRSAAGVGRAATSAVVTAIILMVIADALFAVIFNIVGW</sequence>
<feature type="transmembrane region" description="Helical" evidence="1">
    <location>
        <begin position="167"/>
        <end position="191"/>
    </location>
</feature>
<reference evidence="2" key="1">
    <citation type="submission" date="2016-10" db="EMBL/GenBank/DDBJ databases">
        <title>Sequence of Gallionella enrichment culture.</title>
        <authorList>
            <person name="Poehlein A."/>
            <person name="Muehling M."/>
            <person name="Daniel R."/>
        </authorList>
    </citation>
    <scope>NUCLEOTIDE SEQUENCE</scope>
</reference>
<evidence type="ECO:0000256" key="1">
    <source>
        <dbReference type="SAM" id="Phobius"/>
    </source>
</evidence>
<organism evidence="2">
    <name type="scientific">mine drainage metagenome</name>
    <dbReference type="NCBI Taxonomy" id="410659"/>
    <lineage>
        <taxon>unclassified sequences</taxon>
        <taxon>metagenomes</taxon>
        <taxon>ecological metagenomes</taxon>
    </lineage>
</organism>
<protein>
    <submittedName>
        <fullName evidence="2">Putative phospholipid ABC transporter permease protein MlaE</fullName>
    </submittedName>
</protein>
<dbReference type="GO" id="GO:0005548">
    <property type="term" value="F:phospholipid transporter activity"/>
    <property type="evidence" value="ECO:0007669"/>
    <property type="project" value="TreeGrafter"/>
</dbReference>
<keyword evidence="1" id="KW-0812">Transmembrane</keyword>
<name>A0A1J5SK02_9ZZZZ</name>
<dbReference type="Pfam" id="PF02405">
    <property type="entry name" value="MlaE"/>
    <property type="match status" value="1"/>
</dbReference>
<dbReference type="AlphaFoldDB" id="A0A1J5SK02"/>
<dbReference type="PANTHER" id="PTHR30188:SF3">
    <property type="entry name" value="ABC TRANSPORTER PERMEASE"/>
    <property type="match status" value="1"/>
</dbReference>
<comment type="caution">
    <text evidence="2">The sequence shown here is derived from an EMBL/GenBank/DDBJ whole genome shotgun (WGS) entry which is preliminary data.</text>
</comment>
<dbReference type="InterPro" id="IPR030802">
    <property type="entry name" value="Permease_MalE"/>
</dbReference>
<dbReference type="PANTHER" id="PTHR30188">
    <property type="entry name" value="ABC TRANSPORTER PERMEASE PROTEIN-RELATED"/>
    <property type="match status" value="1"/>
</dbReference>
<dbReference type="GO" id="GO:0043190">
    <property type="term" value="C:ATP-binding cassette (ABC) transporter complex"/>
    <property type="evidence" value="ECO:0007669"/>
    <property type="project" value="InterPro"/>
</dbReference>
<keyword evidence="1" id="KW-0472">Membrane</keyword>